<feature type="binding site" evidence="9">
    <location>
        <begin position="6"/>
        <end position="13"/>
    </location>
    <ligand>
        <name>ATP</name>
        <dbReference type="ChEBI" id="CHEBI:30616"/>
    </ligand>
</feature>
<dbReference type="GO" id="GO:0000725">
    <property type="term" value="P:recombinational repair"/>
    <property type="evidence" value="ECO:0007669"/>
    <property type="project" value="TreeGrafter"/>
</dbReference>
<dbReference type="Gene3D" id="3.40.50.300">
    <property type="entry name" value="P-loop containing nucleotide triphosphate hydrolases"/>
    <property type="match status" value="3"/>
</dbReference>
<dbReference type="GO" id="GO:0005829">
    <property type="term" value="C:cytosol"/>
    <property type="evidence" value="ECO:0007669"/>
    <property type="project" value="TreeGrafter"/>
</dbReference>
<dbReference type="GO" id="GO:0043138">
    <property type="term" value="F:3'-5' DNA helicase activity"/>
    <property type="evidence" value="ECO:0007669"/>
    <property type="project" value="UniProtKB-EC"/>
</dbReference>
<accession>A0A9D9ECN8</accession>
<dbReference type="GO" id="GO:0016787">
    <property type="term" value="F:hydrolase activity"/>
    <property type="evidence" value="ECO:0007669"/>
    <property type="project" value="UniProtKB-UniRule"/>
</dbReference>
<keyword evidence="5" id="KW-0413">Isomerase</keyword>
<evidence type="ECO:0000256" key="7">
    <source>
        <dbReference type="ARBA" id="ARBA00034808"/>
    </source>
</evidence>
<dbReference type="InterPro" id="IPR000212">
    <property type="entry name" value="DNA_helicase_UvrD/REP"/>
</dbReference>
<comment type="catalytic activity">
    <reaction evidence="6">
        <text>Couples ATP hydrolysis with the unwinding of duplex DNA by translocating in the 3'-5' direction.</text>
        <dbReference type="EC" id="5.6.2.4"/>
    </reaction>
</comment>
<evidence type="ECO:0000256" key="3">
    <source>
        <dbReference type="ARBA" id="ARBA00022806"/>
    </source>
</evidence>
<proteinExistence type="predicted"/>
<dbReference type="SUPFAM" id="SSF52540">
    <property type="entry name" value="P-loop containing nucleoside triphosphate hydrolases"/>
    <property type="match status" value="1"/>
</dbReference>
<evidence type="ECO:0000259" key="11">
    <source>
        <dbReference type="PROSITE" id="PS51217"/>
    </source>
</evidence>
<evidence type="ECO:0000256" key="9">
    <source>
        <dbReference type="PROSITE-ProRule" id="PRU00560"/>
    </source>
</evidence>
<evidence type="ECO:0000313" key="12">
    <source>
        <dbReference type="EMBL" id="MBO8445309.1"/>
    </source>
</evidence>
<dbReference type="InterPro" id="IPR027417">
    <property type="entry name" value="P-loop_NTPase"/>
</dbReference>
<reference evidence="12" key="2">
    <citation type="journal article" date="2021" name="PeerJ">
        <title>Extensive microbial diversity within the chicken gut microbiome revealed by metagenomics and culture.</title>
        <authorList>
            <person name="Gilroy R."/>
            <person name="Ravi A."/>
            <person name="Getino M."/>
            <person name="Pursley I."/>
            <person name="Horton D.L."/>
            <person name="Alikhan N.F."/>
            <person name="Baker D."/>
            <person name="Gharbi K."/>
            <person name="Hall N."/>
            <person name="Watson M."/>
            <person name="Adriaenssens E.M."/>
            <person name="Foster-Nyarko E."/>
            <person name="Jarju S."/>
            <person name="Secka A."/>
            <person name="Antonio M."/>
            <person name="Oren A."/>
            <person name="Chaudhuri R.R."/>
            <person name="La Ragione R."/>
            <person name="Hildebrand F."/>
            <person name="Pallen M.J."/>
        </authorList>
    </citation>
    <scope>NUCLEOTIDE SEQUENCE</scope>
    <source>
        <strain evidence="12">D5-748</strain>
    </source>
</reference>
<sequence>MNIVKASAGSGKTFSLAGKYLILLFSRQDRYAYRHILAVTFTNKATDEMKTRIMKELFVLATDPGHSDYIGYFIPGYGSGSDDVDPKDIIRELPGKPGRKITLESLADSAMDMLCNMLHDYSAFAVSTIDRFFQQTLRAFSREIGQFSSYQVELDKDSLVAESVDRVLDALTEEDSILLEWLTGSVMEQIEQGGRYNLERSLVTIAKRLKSDEHRSLVEKFGIDEGKVYSRKNLSKIRAACGRTIRDFEDSVKDSAKALLDLLDSAGVSPSDFNRGFMKALLYYTEPGHGDVIEPPSASFMTKARDHGQWFAKSKEKTYKSAVWPLIESPLEDFCNLFGKDYSIYRTALILKGQLYGLGVSADLYREFNALMKEKNVLSIDDSNTILKDIIDGSDAPFVYEKTGVRYDNFLLDEFQDTSRIQWENFRPLLQNSESQGFDNLIVGDVKQSIYRWRGSDWNLLDTEVRTEFIEAAEKTLDTNYRSCRNIIAFNNAFFPVAASILDRQYGEQSGRSISDIYSDVRQKMPPKPKGEGEIRMMFCDRELEAEKVLSTVNMLRERGVEYEEMAVLVRNNVSGAEIAAYLIDNDVPVLTDDSLKVKSSATVRRLVSLLSYADNPADAVNGFLARSLDISVPGNCHSLPDLCEALLRGLREADPEVFDGEVLYIQSFMDAVQDYVAVNGNGLHEFLSHWAESDPAISSPSSGDSLRIMTIHKSKGLAFRYVIFPYVETVTLFKPDSRWCRPDLSGTPLGDAADGLYDVKLSSKSDMTLFSGDYRKELKMQYVDNINTVYVAFTRAVKGMYLIAEAPSDKFRGSLAGGGDVVFSDFSQILYGFAESVSGHSGEIPSAFDADGHKSPDTDMMPDLPRFEYGKEEDGTSVYYAGSISCGMDKPSNERNAVMKVRTGYPSWPLNPLPDEGGETVAGERGRLKFSTDSADFFSEEGLAGAEASGRLKGIVLHEILSRVESHDDLGDAVRLSVMSGDLDEDGGREAFALLSERIASVESRGWFMRAVADAARTGVPGYAGAACSGDQDAAPVPVRIRREVSLIDTDGSIVRPDRVIEYSDGRVLVIDYKFGHREAGAERKYRRQVARYADIWRRTGHVNVSAVLWYVADGEIIEVV</sequence>
<dbReference type="PROSITE" id="PS51217">
    <property type="entry name" value="UVRD_HELICASE_CTER"/>
    <property type="match status" value="1"/>
</dbReference>
<dbReference type="EMBL" id="JADIMO010000083">
    <property type="protein sequence ID" value="MBO8445309.1"/>
    <property type="molecule type" value="Genomic_DNA"/>
</dbReference>
<comment type="catalytic activity">
    <reaction evidence="8">
        <text>ATP + H2O = ADP + phosphate + H(+)</text>
        <dbReference type="Rhea" id="RHEA:13065"/>
        <dbReference type="ChEBI" id="CHEBI:15377"/>
        <dbReference type="ChEBI" id="CHEBI:15378"/>
        <dbReference type="ChEBI" id="CHEBI:30616"/>
        <dbReference type="ChEBI" id="CHEBI:43474"/>
        <dbReference type="ChEBI" id="CHEBI:456216"/>
        <dbReference type="EC" id="5.6.2.4"/>
    </reaction>
</comment>
<dbReference type="AlphaFoldDB" id="A0A9D9ECN8"/>
<gene>
    <name evidence="12" type="ORF">IAC23_06415</name>
</gene>
<feature type="domain" description="UvrD-like helicase ATP-binding" evidence="10">
    <location>
        <begin position="1"/>
        <end position="484"/>
    </location>
</feature>
<organism evidence="12 13">
    <name type="scientific">Candidatus Cryptobacteroides merdavium</name>
    <dbReference type="NCBI Taxonomy" id="2840769"/>
    <lineage>
        <taxon>Bacteria</taxon>
        <taxon>Pseudomonadati</taxon>
        <taxon>Bacteroidota</taxon>
        <taxon>Bacteroidia</taxon>
        <taxon>Bacteroidales</taxon>
        <taxon>Candidatus Cryptobacteroides</taxon>
    </lineage>
</organism>
<dbReference type="Pfam" id="PF13361">
    <property type="entry name" value="UvrD_C"/>
    <property type="match status" value="2"/>
</dbReference>
<protein>
    <recommendedName>
        <fullName evidence="7">DNA 3'-5' helicase</fullName>
        <ecNumber evidence="7">5.6.2.4</ecNumber>
    </recommendedName>
</protein>
<dbReference type="PANTHER" id="PTHR11070">
    <property type="entry name" value="UVRD / RECB / PCRA DNA HELICASE FAMILY MEMBER"/>
    <property type="match status" value="1"/>
</dbReference>
<dbReference type="Pfam" id="PF12705">
    <property type="entry name" value="PDDEXK_1"/>
    <property type="match status" value="1"/>
</dbReference>
<dbReference type="Gene3D" id="1.10.3170.10">
    <property type="entry name" value="Recbcd, chain B, domain 2"/>
    <property type="match status" value="1"/>
</dbReference>
<dbReference type="InterPro" id="IPR014017">
    <property type="entry name" value="DNA_helicase_UvrD-like_C"/>
</dbReference>
<evidence type="ECO:0000256" key="2">
    <source>
        <dbReference type="ARBA" id="ARBA00022801"/>
    </source>
</evidence>
<dbReference type="Pfam" id="PF00580">
    <property type="entry name" value="UvrD-helicase"/>
    <property type="match status" value="2"/>
</dbReference>
<dbReference type="EC" id="5.6.2.4" evidence="7"/>
<dbReference type="InterPro" id="IPR038726">
    <property type="entry name" value="PDDEXK_AddAB-type"/>
</dbReference>
<evidence type="ECO:0000256" key="4">
    <source>
        <dbReference type="ARBA" id="ARBA00022840"/>
    </source>
</evidence>
<comment type="caution">
    <text evidence="12">The sequence shown here is derived from an EMBL/GenBank/DDBJ whole genome shotgun (WGS) entry which is preliminary data.</text>
</comment>
<evidence type="ECO:0000256" key="6">
    <source>
        <dbReference type="ARBA" id="ARBA00034617"/>
    </source>
</evidence>
<evidence type="ECO:0000313" key="13">
    <source>
        <dbReference type="Proteomes" id="UP000823619"/>
    </source>
</evidence>
<evidence type="ECO:0000256" key="8">
    <source>
        <dbReference type="ARBA" id="ARBA00048988"/>
    </source>
</evidence>
<evidence type="ECO:0000256" key="1">
    <source>
        <dbReference type="ARBA" id="ARBA00022741"/>
    </source>
</evidence>
<keyword evidence="1 9" id="KW-0547">Nucleotide-binding</keyword>
<dbReference type="Proteomes" id="UP000823619">
    <property type="component" value="Unassembled WGS sequence"/>
</dbReference>
<feature type="domain" description="UvrD-like helicase C-terminal" evidence="11">
    <location>
        <begin position="504"/>
        <end position="717"/>
    </location>
</feature>
<dbReference type="GO" id="GO:0005524">
    <property type="term" value="F:ATP binding"/>
    <property type="evidence" value="ECO:0007669"/>
    <property type="project" value="UniProtKB-UniRule"/>
</dbReference>
<evidence type="ECO:0000256" key="5">
    <source>
        <dbReference type="ARBA" id="ARBA00023235"/>
    </source>
</evidence>
<reference evidence="12" key="1">
    <citation type="submission" date="2020-10" db="EMBL/GenBank/DDBJ databases">
        <authorList>
            <person name="Gilroy R."/>
        </authorList>
    </citation>
    <scope>NUCLEOTIDE SEQUENCE</scope>
    <source>
        <strain evidence="12">D5-748</strain>
    </source>
</reference>
<dbReference type="GO" id="GO:0003677">
    <property type="term" value="F:DNA binding"/>
    <property type="evidence" value="ECO:0007669"/>
    <property type="project" value="InterPro"/>
</dbReference>
<dbReference type="PROSITE" id="PS51198">
    <property type="entry name" value="UVRD_HELICASE_ATP_BIND"/>
    <property type="match status" value="1"/>
</dbReference>
<dbReference type="PANTHER" id="PTHR11070:SF67">
    <property type="entry name" value="DNA 3'-5' HELICASE"/>
    <property type="match status" value="1"/>
</dbReference>
<evidence type="ECO:0000259" key="10">
    <source>
        <dbReference type="PROSITE" id="PS51198"/>
    </source>
</evidence>
<name>A0A9D9ECN8_9BACT</name>
<keyword evidence="3 9" id="KW-0347">Helicase</keyword>
<dbReference type="InterPro" id="IPR014016">
    <property type="entry name" value="UvrD-like_ATP-bd"/>
</dbReference>
<keyword evidence="2 9" id="KW-0378">Hydrolase</keyword>
<keyword evidence="4 9" id="KW-0067">ATP-binding</keyword>